<proteinExistence type="predicted"/>
<evidence type="ECO:0000313" key="2">
    <source>
        <dbReference type="Proteomes" id="UP000315589"/>
    </source>
</evidence>
<organism evidence="1 2">
    <name type="scientific">Candidatus Berkelbacteria bacterium Licking1014_85</name>
    <dbReference type="NCBI Taxonomy" id="2017148"/>
    <lineage>
        <taxon>Bacteria</taxon>
        <taxon>Candidatus Berkelbacteria</taxon>
    </lineage>
</organism>
<gene>
    <name evidence="1" type="ORF">CEN91_162</name>
</gene>
<dbReference type="Proteomes" id="UP000315589">
    <property type="component" value="Unassembled WGS sequence"/>
</dbReference>
<evidence type="ECO:0000313" key="1">
    <source>
        <dbReference type="EMBL" id="TSC93651.1"/>
    </source>
</evidence>
<accession>A0A554LLB1</accession>
<dbReference type="AlphaFoldDB" id="A0A554LLB1"/>
<comment type="caution">
    <text evidence="1">The sequence shown here is derived from an EMBL/GenBank/DDBJ whole genome shotgun (WGS) entry which is preliminary data.</text>
</comment>
<reference evidence="1 2" key="1">
    <citation type="submission" date="2017-07" db="EMBL/GenBank/DDBJ databases">
        <title>Mechanisms for carbon and nitrogen cycling indicate functional differentiation within the Candidate Phyla Radiation.</title>
        <authorList>
            <person name="Danczak R.E."/>
            <person name="Johnston M.D."/>
            <person name="Kenah C."/>
            <person name="Slattery M."/>
            <person name="Wrighton K.C."/>
            <person name="Wilkins M.J."/>
        </authorList>
    </citation>
    <scope>NUCLEOTIDE SEQUENCE [LARGE SCALE GENOMIC DNA]</scope>
    <source>
        <strain evidence="1">Licking1014_85</strain>
    </source>
</reference>
<protein>
    <submittedName>
        <fullName evidence="1">Uncharacterized protein</fullName>
    </submittedName>
</protein>
<name>A0A554LLB1_9BACT</name>
<sequence length="113" mass="13730">MKLVYHKNLSPKKWFSYSISEQMANIGSEVFRTISWRKKDKKLSQLAFERSLELFDITIEDPKNLSVKNKEILRAREMWCDFIFGDNQYKQTDKLWQNYFYAFNFAARLERVK</sequence>
<dbReference type="EMBL" id="VMGI01000016">
    <property type="protein sequence ID" value="TSC93651.1"/>
    <property type="molecule type" value="Genomic_DNA"/>
</dbReference>